<dbReference type="EMBL" id="BIFR01000001">
    <property type="protein sequence ID" value="GCE11409.1"/>
    <property type="molecule type" value="Genomic_DNA"/>
</dbReference>
<keyword evidence="2" id="KW-0812">Transmembrane</keyword>
<sequence>MEIQTGPVPALPATPTTTSLRTPVVIRGSSKKSSGTMLPPRPQGKRLFLHSTVTILLVLLVVGALFAVLPIGPGHASGLSLLNLPISMVPAKNTNNALIGAQIATATAVTQDGYDPGGGLTYAGVNSAPTTSQGSLSASDIGSLNRFFYGQCTYWANMRYHQLTGHWVPWLGNAAEWKWGAINNGWVVSNTPNPNGPSIIVLQPYIQGAGYYGHVAVVESGTTATTVSTSNWNWAGYWGRESWVDFSVGSGVSFVWYPGA</sequence>
<proteinExistence type="predicted"/>
<dbReference type="Proteomes" id="UP000287352">
    <property type="component" value="Unassembled WGS sequence"/>
</dbReference>
<organism evidence="4 5">
    <name type="scientific">Tengunoibacter tsumagoiensis</name>
    <dbReference type="NCBI Taxonomy" id="2014871"/>
    <lineage>
        <taxon>Bacteria</taxon>
        <taxon>Bacillati</taxon>
        <taxon>Chloroflexota</taxon>
        <taxon>Ktedonobacteria</taxon>
        <taxon>Ktedonobacterales</taxon>
        <taxon>Dictyobacteraceae</taxon>
        <taxon>Tengunoibacter</taxon>
    </lineage>
</organism>
<comment type="caution">
    <text evidence="4">The sequence shown here is derived from an EMBL/GenBank/DDBJ whole genome shotgun (WGS) entry which is preliminary data.</text>
</comment>
<feature type="compositionally biased region" description="Low complexity" evidence="1">
    <location>
        <begin position="7"/>
        <end position="25"/>
    </location>
</feature>
<accession>A0A401ZWV8</accession>
<evidence type="ECO:0000256" key="1">
    <source>
        <dbReference type="SAM" id="MobiDB-lite"/>
    </source>
</evidence>
<keyword evidence="2" id="KW-1133">Transmembrane helix</keyword>
<dbReference type="InterPro" id="IPR038765">
    <property type="entry name" value="Papain-like_cys_pep_sf"/>
</dbReference>
<reference evidence="5" key="1">
    <citation type="submission" date="2018-12" db="EMBL/GenBank/DDBJ databases">
        <title>Tengunoibacter tsumagoiensis gen. nov., sp. nov., Dictyobacter kobayashii sp. nov., D. alpinus sp. nov., and D. joshuensis sp. nov. and description of Dictyobacteraceae fam. nov. within the order Ktedonobacterales isolated from Tengu-no-mugimeshi.</title>
        <authorList>
            <person name="Wang C.M."/>
            <person name="Zheng Y."/>
            <person name="Sakai Y."/>
            <person name="Toyoda A."/>
            <person name="Minakuchi Y."/>
            <person name="Abe K."/>
            <person name="Yokota A."/>
            <person name="Yabe S."/>
        </authorList>
    </citation>
    <scope>NUCLEOTIDE SEQUENCE [LARGE SCALE GENOMIC DNA]</scope>
    <source>
        <strain evidence="5">Uno3</strain>
    </source>
</reference>
<dbReference type="Gene3D" id="3.90.1720.10">
    <property type="entry name" value="endopeptidase domain like (from Nostoc punctiforme)"/>
    <property type="match status" value="1"/>
</dbReference>
<evidence type="ECO:0000313" key="5">
    <source>
        <dbReference type="Proteomes" id="UP000287352"/>
    </source>
</evidence>
<name>A0A401ZWV8_9CHLR</name>
<keyword evidence="5" id="KW-1185">Reference proteome</keyword>
<dbReference type="PROSITE" id="PS50911">
    <property type="entry name" value="CHAP"/>
    <property type="match status" value="1"/>
</dbReference>
<evidence type="ECO:0000313" key="4">
    <source>
        <dbReference type="EMBL" id="GCE11409.1"/>
    </source>
</evidence>
<gene>
    <name evidence="4" type="ORF">KTT_12680</name>
</gene>
<dbReference type="AlphaFoldDB" id="A0A401ZWV8"/>
<evidence type="ECO:0000256" key="2">
    <source>
        <dbReference type="SAM" id="Phobius"/>
    </source>
</evidence>
<protein>
    <recommendedName>
        <fullName evidence="3">Peptidase C51 domain-containing protein</fullName>
    </recommendedName>
</protein>
<dbReference type="SUPFAM" id="SSF54001">
    <property type="entry name" value="Cysteine proteinases"/>
    <property type="match status" value="1"/>
</dbReference>
<keyword evidence="2" id="KW-0472">Membrane</keyword>
<dbReference type="Pfam" id="PF05257">
    <property type="entry name" value="CHAP"/>
    <property type="match status" value="1"/>
</dbReference>
<feature type="domain" description="Peptidase C51" evidence="3">
    <location>
        <begin position="127"/>
        <end position="256"/>
    </location>
</feature>
<feature type="transmembrane region" description="Helical" evidence="2">
    <location>
        <begin position="47"/>
        <end position="69"/>
    </location>
</feature>
<dbReference type="InterPro" id="IPR007921">
    <property type="entry name" value="CHAP_dom"/>
</dbReference>
<evidence type="ECO:0000259" key="3">
    <source>
        <dbReference type="PROSITE" id="PS50911"/>
    </source>
</evidence>
<feature type="region of interest" description="Disordered" evidence="1">
    <location>
        <begin position="1"/>
        <end position="42"/>
    </location>
</feature>